<evidence type="ECO:0000256" key="4">
    <source>
        <dbReference type="ARBA" id="ARBA00022989"/>
    </source>
</evidence>
<feature type="transmembrane region" description="Helical" evidence="7">
    <location>
        <begin position="233"/>
        <end position="254"/>
    </location>
</feature>
<reference evidence="9" key="1">
    <citation type="submission" date="2016-06" db="EMBL/GenBank/DDBJ databases">
        <title>Complete genome sequence of Actinoalloteichus fjordicus DSM 46855 (=ADI127-17), type strain of the new species Actinoalloteichus fjordicus.</title>
        <authorList>
            <person name="Ruckert C."/>
            <person name="Nouioui I."/>
            <person name="Willmese J."/>
            <person name="van Wezel G."/>
            <person name="Klenk H.-P."/>
            <person name="Kalinowski J."/>
            <person name="Zotchev S.B."/>
        </authorList>
    </citation>
    <scope>NUCLEOTIDE SEQUENCE [LARGE SCALE GENOMIC DNA]</scope>
    <source>
        <strain evidence="9">ADI127-7</strain>
    </source>
</reference>
<evidence type="ECO:0000256" key="6">
    <source>
        <dbReference type="SAM" id="MobiDB-lite"/>
    </source>
</evidence>
<evidence type="ECO:0000256" key="7">
    <source>
        <dbReference type="SAM" id="Phobius"/>
    </source>
</evidence>
<feature type="region of interest" description="Disordered" evidence="6">
    <location>
        <begin position="335"/>
        <end position="448"/>
    </location>
</feature>
<comment type="subcellular location">
    <subcellularLocation>
        <location evidence="1">Cell membrane</location>
        <topology evidence="1">Multi-pass membrane protein</topology>
    </subcellularLocation>
</comment>
<dbReference type="KEGG" id="acad:UA74_08390"/>
<feature type="transmembrane region" description="Helical" evidence="7">
    <location>
        <begin position="201"/>
        <end position="221"/>
    </location>
</feature>
<organism evidence="8 9">
    <name type="scientific">Actinoalloteichus fjordicus</name>
    <dbReference type="NCBI Taxonomy" id="1612552"/>
    <lineage>
        <taxon>Bacteria</taxon>
        <taxon>Bacillati</taxon>
        <taxon>Actinomycetota</taxon>
        <taxon>Actinomycetes</taxon>
        <taxon>Pseudonocardiales</taxon>
        <taxon>Pseudonocardiaceae</taxon>
        <taxon>Actinoalloteichus</taxon>
    </lineage>
</organism>
<dbReference type="GO" id="GO:0005886">
    <property type="term" value="C:plasma membrane"/>
    <property type="evidence" value="ECO:0007669"/>
    <property type="project" value="UniProtKB-SubCell"/>
</dbReference>
<keyword evidence="5 7" id="KW-0472">Membrane</keyword>
<feature type="transmembrane region" description="Helical" evidence="7">
    <location>
        <begin position="266"/>
        <end position="288"/>
    </location>
</feature>
<dbReference type="PANTHER" id="PTHR30213">
    <property type="entry name" value="INNER MEMBRANE PROTEIN YHJD"/>
    <property type="match status" value="1"/>
</dbReference>
<dbReference type="Proteomes" id="UP000185511">
    <property type="component" value="Chromosome"/>
</dbReference>
<gene>
    <name evidence="8" type="ORF">UA74_08390</name>
</gene>
<dbReference type="PANTHER" id="PTHR30213:SF0">
    <property type="entry name" value="UPF0761 MEMBRANE PROTEIN YIHY"/>
    <property type="match status" value="1"/>
</dbReference>
<keyword evidence="2" id="KW-1003">Cell membrane</keyword>
<feature type="transmembrane region" description="Helical" evidence="7">
    <location>
        <begin position="159"/>
        <end position="179"/>
    </location>
</feature>
<keyword evidence="3 7" id="KW-0812">Transmembrane</keyword>
<evidence type="ECO:0000256" key="2">
    <source>
        <dbReference type="ARBA" id="ARBA00022475"/>
    </source>
</evidence>
<dbReference type="Pfam" id="PF03631">
    <property type="entry name" value="Virul_fac_BrkB"/>
    <property type="match status" value="1"/>
</dbReference>
<feature type="region of interest" description="Disordered" evidence="6">
    <location>
        <begin position="298"/>
        <end position="318"/>
    </location>
</feature>
<dbReference type="RefSeq" id="WP_075739778.1">
    <property type="nucleotide sequence ID" value="NZ_CP016076.1"/>
</dbReference>
<sequence>MDQVDDTDAEQQRDGTARGRTRLATLSRRTLRRAWEDDIGAEAAEAAFWSTLSLPPLLLGVLGSIGFVGGWFGPEVVAEVQAQILAFCAHVFSPTLVEEIIAPTVTDILTQGRGGIVSLGFLTSLWAGSSAMASYIDAVTVAYQQYDVRNPVWQRMVALLLYVAGLFMAMITLPVLALGPDLLISLLPDSWQPGINRLGDWMYYPIAGLLLTLTITTLYKVALPRKPPWHRGLPGAVLAVVVFLAAGVVLRRYIAWVSDTGYSYGALSAPIAFLLFTFFLGFAIVLGAHVNAGIDELWPPPPTHRERQRRRQEQFDRVTTRLRLERGRQAWRRRHRVPGPWEMEQATSRQGESGDRAPGAGGSATAVSGDTSDRVEAGRTAGPLGTVPAEETSLDAVPTQAAPASTDVIAARAAVADPVDTEPSVADGTTEPGSTTATRRVDPGDRAP</sequence>
<proteinExistence type="predicted"/>
<protein>
    <submittedName>
        <fullName evidence="8">Membrane protein</fullName>
    </submittedName>
</protein>
<evidence type="ECO:0000313" key="8">
    <source>
        <dbReference type="EMBL" id="APU13744.1"/>
    </source>
</evidence>
<keyword evidence="4 7" id="KW-1133">Transmembrane helix</keyword>
<feature type="compositionally biased region" description="Basic and acidic residues" evidence="6">
    <location>
        <begin position="439"/>
        <end position="448"/>
    </location>
</feature>
<dbReference type="AlphaFoldDB" id="A0AAC9PR07"/>
<accession>A0AAC9PR07</accession>
<keyword evidence="9" id="KW-1185">Reference proteome</keyword>
<name>A0AAC9PR07_9PSEU</name>
<evidence type="ECO:0000256" key="1">
    <source>
        <dbReference type="ARBA" id="ARBA00004651"/>
    </source>
</evidence>
<evidence type="ECO:0000256" key="3">
    <source>
        <dbReference type="ARBA" id="ARBA00022692"/>
    </source>
</evidence>
<evidence type="ECO:0000313" key="9">
    <source>
        <dbReference type="Proteomes" id="UP000185511"/>
    </source>
</evidence>
<dbReference type="EMBL" id="CP016076">
    <property type="protein sequence ID" value="APU13744.1"/>
    <property type="molecule type" value="Genomic_DNA"/>
</dbReference>
<dbReference type="InterPro" id="IPR017039">
    <property type="entry name" value="Virul_fac_BrkB"/>
</dbReference>
<evidence type="ECO:0000256" key="5">
    <source>
        <dbReference type="ARBA" id="ARBA00023136"/>
    </source>
</evidence>